<sequence length="81" mass="9649">MEKKPRQRRLPLPMHRRPEDQTEPQVRDARPDLAGSDWREKVEAKLQLLPKQPGVYLLRDRHGRVLYVGKAKSLHSRVRNY</sequence>
<dbReference type="InterPro" id="IPR000305">
    <property type="entry name" value="GIY-YIG_endonuc"/>
</dbReference>
<feature type="domain" description="GIY-YIG" evidence="2">
    <location>
        <begin position="51"/>
        <end position="81"/>
    </location>
</feature>
<protein>
    <recommendedName>
        <fullName evidence="2">GIY-YIG domain-containing protein</fullName>
    </recommendedName>
</protein>
<feature type="compositionally biased region" description="Basic and acidic residues" evidence="1">
    <location>
        <begin position="16"/>
        <end position="32"/>
    </location>
</feature>
<dbReference type="GO" id="GO:0006974">
    <property type="term" value="P:DNA damage response"/>
    <property type="evidence" value="ECO:0007669"/>
    <property type="project" value="TreeGrafter"/>
</dbReference>
<proteinExistence type="predicted"/>
<feature type="region of interest" description="Disordered" evidence="1">
    <location>
        <begin position="1"/>
        <end position="32"/>
    </location>
</feature>
<evidence type="ECO:0000256" key="1">
    <source>
        <dbReference type="SAM" id="MobiDB-lite"/>
    </source>
</evidence>
<evidence type="ECO:0000259" key="2">
    <source>
        <dbReference type="PROSITE" id="PS50164"/>
    </source>
</evidence>
<dbReference type="InterPro" id="IPR050066">
    <property type="entry name" value="UvrABC_protein_C"/>
</dbReference>
<reference evidence="3" key="1">
    <citation type="submission" date="2020-04" db="EMBL/GenBank/DDBJ databases">
        <authorList>
            <person name="Zhang T."/>
        </authorList>
    </citation>
    <scope>NUCLEOTIDE SEQUENCE</scope>
    <source>
        <strain evidence="3">HKST-UBA01</strain>
    </source>
</reference>
<dbReference type="PANTHER" id="PTHR30562:SF1">
    <property type="entry name" value="UVRABC SYSTEM PROTEIN C"/>
    <property type="match status" value="1"/>
</dbReference>
<dbReference type="SUPFAM" id="SSF82771">
    <property type="entry name" value="GIY-YIG endonuclease"/>
    <property type="match status" value="1"/>
</dbReference>
<feature type="non-terminal residue" evidence="3">
    <location>
        <position position="81"/>
    </location>
</feature>
<evidence type="ECO:0000313" key="4">
    <source>
        <dbReference type="Proteomes" id="UP000697710"/>
    </source>
</evidence>
<evidence type="ECO:0000313" key="3">
    <source>
        <dbReference type="EMBL" id="MCA9729607.1"/>
    </source>
</evidence>
<dbReference type="Proteomes" id="UP000697710">
    <property type="component" value="Unassembled WGS sequence"/>
</dbReference>
<dbReference type="Gene3D" id="3.40.1440.10">
    <property type="entry name" value="GIY-YIG endonuclease"/>
    <property type="match status" value="1"/>
</dbReference>
<dbReference type="InterPro" id="IPR035901">
    <property type="entry name" value="GIY-YIG_endonuc_sf"/>
</dbReference>
<dbReference type="PROSITE" id="PS50164">
    <property type="entry name" value="GIY_YIG"/>
    <property type="match status" value="1"/>
</dbReference>
<reference evidence="3" key="2">
    <citation type="journal article" date="2021" name="Microbiome">
        <title>Successional dynamics and alternative stable states in a saline activated sludge microbial community over 9 years.</title>
        <authorList>
            <person name="Wang Y."/>
            <person name="Ye J."/>
            <person name="Ju F."/>
            <person name="Liu L."/>
            <person name="Boyd J.A."/>
            <person name="Deng Y."/>
            <person name="Parks D.H."/>
            <person name="Jiang X."/>
            <person name="Yin X."/>
            <person name="Woodcroft B.J."/>
            <person name="Tyson G.W."/>
            <person name="Hugenholtz P."/>
            <person name="Polz M.F."/>
            <person name="Zhang T."/>
        </authorList>
    </citation>
    <scope>NUCLEOTIDE SEQUENCE</scope>
    <source>
        <strain evidence="3">HKST-UBA01</strain>
    </source>
</reference>
<dbReference type="GO" id="GO:0009380">
    <property type="term" value="C:excinuclease repair complex"/>
    <property type="evidence" value="ECO:0007669"/>
    <property type="project" value="TreeGrafter"/>
</dbReference>
<dbReference type="EMBL" id="JAGQHR010000766">
    <property type="protein sequence ID" value="MCA9729607.1"/>
    <property type="molecule type" value="Genomic_DNA"/>
</dbReference>
<accession>A0A956M3T5</accession>
<organism evidence="3 4">
    <name type="scientific">Eiseniibacteriota bacterium</name>
    <dbReference type="NCBI Taxonomy" id="2212470"/>
    <lineage>
        <taxon>Bacteria</taxon>
        <taxon>Candidatus Eiseniibacteriota</taxon>
    </lineage>
</organism>
<comment type="caution">
    <text evidence="3">The sequence shown here is derived from an EMBL/GenBank/DDBJ whole genome shotgun (WGS) entry which is preliminary data.</text>
</comment>
<name>A0A956M3T5_UNCEI</name>
<dbReference type="PANTHER" id="PTHR30562">
    <property type="entry name" value="UVRC/OXIDOREDUCTASE"/>
    <property type="match status" value="1"/>
</dbReference>
<gene>
    <name evidence="3" type="ORF">KC729_18105</name>
</gene>
<dbReference type="AlphaFoldDB" id="A0A956M3T5"/>